<dbReference type="CDD" id="cd01392">
    <property type="entry name" value="HTH_LacI"/>
    <property type="match status" value="1"/>
</dbReference>
<dbReference type="RefSeq" id="WP_214377004.1">
    <property type="nucleotide sequence ID" value="NZ_JAFEJU010000009.1"/>
</dbReference>
<accession>A0ABS5UXG5</accession>
<dbReference type="InterPro" id="IPR000843">
    <property type="entry name" value="HTH_LacI"/>
</dbReference>
<dbReference type="Proteomes" id="UP000711736">
    <property type="component" value="Unassembled WGS sequence"/>
</dbReference>
<gene>
    <name evidence="5" type="ORF">JS530_09955</name>
</gene>
<dbReference type="EMBL" id="JAFEJU010000009">
    <property type="protein sequence ID" value="MBT1175815.1"/>
    <property type="molecule type" value="Genomic_DNA"/>
</dbReference>
<evidence type="ECO:0000313" key="5">
    <source>
        <dbReference type="EMBL" id="MBT1175815.1"/>
    </source>
</evidence>
<reference evidence="5 6" key="1">
    <citation type="journal article" date="2021" name="Environ. Microbiol.">
        <title>Genetic insights into the dark matter of the mammalian gut microbiota through targeted genome reconstruction.</title>
        <authorList>
            <person name="Lugli G.A."/>
            <person name="Alessandri G."/>
            <person name="Milani C."/>
            <person name="Viappiani A."/>
            <person name="Fontana F."/>
            <person name="Tarracchini C."/>
            <person name="Mancabelli L."/>
            <person name="Argentini C."/>
            <person name="Ruiz L."/>
            <person name="Margolles A."/>
            <person name="van Sinderen D."/>
            <person name="Turroni F."/>
            <person name="Ventura M."/>
        </authorList>
    </citation>
    <scope>NUCLEOTIDE SEQUENCE [LARGE SCALE GENOMIC DNA]</scope>
    <source>
        <strain evidence="5 6">LC6</strain>
    </source>
</reference>
<dbReference type="PROSITE" id="PS50932">
    <property type="entry name" value="HTH_LACI_2"/>
    <property type="match status" value="1"/>
</dbReference>
<keyword evidence="3" id="KW-0804">Transcription</keyword>
<sequence>MTTRVTLQDVADAAHLSLATASKALNGTGHIAAHTRRLVQTTAQELGYQQRTAAEKRIVRQQSGLIGLVSADLEGRFSMPALAGAEDTLGVANHAVLLTNSRGDPQIERNHIDQMAARGVDGLLILGGETDARPPVKPSTVLGIPIVYVYAPSTDPADSSITVDNGLAGQAAINHLLGQGRTHIAILAGPEYYAATKDRVKGAEQAMAEAGLRFSAPTRYGNWHESWGRVATNLLIESGEQVDGLYCLNDMLARGAIESFLEHGIRVPEDVAVIGHDNWSVTATECRIPITTFDNNMREMGRKAARMLLSAIKGRPQRGMTLMDCSLIIRESTVSKR</sequence>
<dbReference type="Pfam" id="PF13377">
    <property type="entry name" value="Peripla_BP_3"/>
    <property type="match status" value="1"/>
</dbReference>
<evidence type="ECO:0000256" key="2">
    <source>
        <dbReference type="ARBA" id="ARBA00023125"/>
    </source>
</evidence>
<dbReference type="SMART" id="SM00354">
    <property type="entry name" value="HTH_LACI"/>
    <property type="match status" value="1"/>
</dbReference>
<dbReference type="InterPro" id="IPR028082">
    <property type="entry name" value="Peripla_BP_I"/>
</dbReference>
<comment type="caution">
    <text evidence="5">The sequence shown here is derived from an EMBL/GenBank/DDBJ whole genome shotgun (WGS) entry which is preliminary data.</text>
</comment>
<evidence type="ECO:0000256" key="3">
    <source>
        <dbReference type="ARBA" id="ARBA00023163"/>
    </source>
</evidence>
<dbReference type="InterPro" id="IPR046335">
    <property type="entry name" value="LacI/GalR-like_sensor"/>
</dbReference>
<proteinExistence type="predicted"/>
<feature type="domain" description="HTH lacI-type" evidence="4">
    <location>
        <begin position="5"/>
        <end position="59"/>
    </location>
</feature>
<dbReference type="GO" id="GO:0003677">
    <property type="term" value="F:DNA binding"/>
    <property type="evidence" value="ECO:0007669"/>
    <property type="project" value="UniProtKB-KW"/>
</dbReference>
<dbReference type="InterPro" id="IPR010982">
    <property type="entry name" value="Lambda_DNA-bd_dom_sf"/>
</dbReference>
<dbReference type="PANTHER" id="PTHR30146">
    <property type="entry name" value="LACI-RELATED TRANSCRIPTIONAL REPRESSOR"/>
    <property type="match status" value="1"/>
</dbReference>
<dbReference type="Gene3D" id="1.10.260.40">
    <property type="entry name" value="lambda repressor-like DNA-binding domains"/>
    <property type="match status" value="1"/>
</dbReference>
<evidence type="ECO:0000256" key="1">
    <source>
        <dbReference type="ARBA" id="ARBA00023015"/>
    </source>
</evidence>
<dbReference type="CDD" id="cd06288">
    <property type="entry name" value="PBP1_sucrose_transcription_regulator"/>
    <property type="match status" value="1"/>
</dbReference>
<keyword evidence="2 5" id="KW-0238">DNA-binding</keyword>
<protein>
    <submittedName>
        <fullName evidence="5">LacI family DNA-binding transcriptional regulator</fullName>
    </submittedName>
</protein>
<dbReference type="SUPFAM" id="SSF53822">
    <property type="entry name" value="Periplasmic binding protein-like I"/>
    <property type="match status" value="1"/>
</dbReference>
<keyword evidence="6" id="KW-1185">Reference proteome</keyword>
<organism evidence="5 6">
    <name type="scientific">Bifidobacterium colobi</name>
    <dbReference type="NCBI Taxonomy" id="2809026"/>
    <lineage>
        <taxon>Bacteria</taxon>
        <taxon>Bacillati</taxon>
        <taxon>Actinomycetota</taxon>
        <taxon>Actinomycetes</taxon>
        <taxon>Bifidobacteriales</taxon>
        <taxon>Bifidobacteriaceae</taxon>
        <taxon>Bifidobacterium</taxon>
    </lineage>
</organism>
<name>A0ABS5UXG5_9BIFI</name>
<dbReference type="Pfam" id="PF00356">
    <property type="entry name" value="LacI"/>
    <property type="match status" value="1"/>
</dbReference>
<evidence type="ECO:0000259" key="4">
    <source>
        <dbReference type="PROSITE" id="PS50932"/>
    </source>
</evidence>
<dbReference type="SUPFAM" id="SSF47413">
    <property type="entry name" value="lambda repressor-like DNA-binding domains"/>
    <property type="match status" value="1"/>
</dbReference>
<dbReference type="PANTHER" id="PTHR30146:SF109">
    <property type="entry name" value="HTH-TYPE TRANSCRIPTIONAL REGULATOR GALS"/>
    <property type="match status" value="1"/>
</dbReference>
<dbReference type="Gene3D" id="3.40.50.2300">
    <property type="match status" value="2"/>
</dbReference>
<keyword evidence="1" id="KW-0805">Transcription regulation</keyword>
<evidence type="ECO:0000313" key="6">
    <source>
        <dbReference type="Proteomes" id="UP000711736"/>
    </source>
</evidence>